<reference evidence="1 2" key="1">
    <citation type="journal article" date="2018" name="Sci. Rep.">
        <title>Genomic signatures of local adaptation to the degree of environmental predictability in rotifers.</title>
        <authorList>
            <person name="Franch-Gras L."/>
            <person name="Hahn C."/>
            <person name="Garcia-Roger E.M."/>
            <person name="Carmona M.J."/>
            <person name="Serra M."/>
            <person name="Gomez A."/>
        </authorList>
    </citation>
    <scope>NUCLEOTIDE SEQUENCE [LARGE SCALE GENOMIC DNA]</scope>
    <source>
        <strain evidence="1">HYR1</strain>
    </source>
</reference>
<gene>
    <name evidence="1" type="ORF">BpHYR1_005083</name>
</gene>
<accession>A0A3M7SUN2</accession>
<dbReference type="EMBL" id="REGN01000765">
    <property type="protein sequence ID" value="RNA39298.1"/>
    <property type="molecule type" value="Genomic_DNA"/>
</dbReference>
<protein>
    <submittedName>
        <fullName evidence="1">Uncharacterized protein</fullName>
    </submittedName>
</protein>
<proteinExistence type="predicted"/>
<dbReference type="AlphaFoldDB" id="A0A3M7SUN2"/>
<keyword evidence="2" id="KW-1185">Reference proteome</keyword>
<name>A0A3M7SUN2_BRAPC</name>
<evidence type="ECO:0000313" key="2">
    <source>
        <dbReference type="Proteomes" id="UP000276133"/>
    </source>
</evidence>
<dbReference type="Proteomes" id="UP000276133">
    <property type="component" value="Unassembled WGS sequence"/>
</dbReference>
<comment type="caution">
    <text evidence="1">The sequence shown here is derived from an EMBL/GenBank/DDBJ whole genome shotgun (WGS) entry which is preliminary data.</text>
</comment>
<evidence type="ECO:0000313" key="1">
    <source>
        <dbReference type="EMBL" id="RNA39298.1"/>
    </source>
</evidence>
<sequence length="145" mass="17075">MHTRYKNSEKIPFFAKISIHWFSRGELKLSTIKLSTILKKYNLPTLLLVLGVNSFWPDCDFIFHCLTTCFDCNTTFFDRANPVILPLPIIKLICLNQGKKKKLEYYTVDKSFVDNLYSAVFNRFAEIQIVLLFCYTRTLFKIKEL</sequence>
<organism evidence="1 2">
    <name type="scientific">Brachionus plicatilis</name>
    <name type="common">Marine rotifer</name>
    <name type="synonym">Brachionus muelleri</name>
    <dbReference type="NCBI Taxonomy" id="10195"/>
    <lineage>
        <taxon>Eukaryota</taxon>
        <taxon>Metazoa</taxon>
        <taxon>Spiralia</taxon>
        <taxon>Gnathifera</taxon>
        <taxon>Rotifera</taxon>
        <taxon>Eurotatoria</taxon>
        <taxon>Monogononta</taxon>
        <taxon>Pseudotrocha</taxon>
        <taxon>Ploima</taxon>
        <taxon>Brachionidae</taxon>
        <taxon>Brachionus</taxon>
    </lineage>
</organism>